<dbReference type="OrthoDB" id="9782828at2"/>
<evidence type="ECO:0000256" key="6">
    <source>
        <dbReference type="PIRSR" id="PIRSR001365-2"/>
    </source>
</evidence>
<dbReference type="EC" id="4.1.2.-" evidence="7"/>
<dbReference type="InterPro" id="IPR002220">
    <property type="entry name" value="DapA-like"/>
</dbReference>
<dbReference type="PANTHER" id="PTHR12128">
    <property type="entry name" value="DIHYDRODIPICOLINATE SYNTHASE"/>
    <property type="match status" value="1"/>
</dbReference>
<sequence length="298" mass="33549">MYKIITPVVTIFDEHEKPDYEANKKVIDFLVEGGINGILVLGSTGEFTGLTKKEKSDFFRFYSEYTNGRVELYAGTGCMNFDDTVGLSNEIHSMGYTAAMVIGPYYYGLDQEKIFIFYNTLAKSLKGELYIYNFPARTGHSIAPQTVKKLLEKNSNIVGIKDSVSDPNHTNLICLEAEGHAFTAYSGFDDQFLYNISSGGNGCIGGLSNIAPEIWSDLVKAANNKDFDRSLRLSYLIHKLMPLYDMDSNFSLLFKKLMVHRGIGISTKAIFPFDQIQEEIYIKAESLLDNVLEEYNRL</sequence>
<keyword evidence="3" id="KW-0704">Schiff base</keyword>
<dbReference type="PROSITE" id="PS00665">
    <property type="entry name" value="DHDPS_1"/>
    <property type="match status" value="1"/>
</dbReference>
<comment type="similarity">
    <text evidence="1 4">Belongs to the DapA family.</text>
</comment>
<evidence type="ECO:0000256" key="5">
    <source>
        <dbReference type="PIRSR" id="PIRSR001365-1"/>
    </source>
</evidence>
<evidence type="ECO:0000256" key="4">
    <source>
        <dbReference type="PIRNR" id="PIRNR001365"/>
    </source>
</evidence>
<dbReference type="PRINTS" id="PR00146">
    <property type="entry name" value="DHPICSNTHASE"/>
</dbReference>
<dbReference type="Pfam" id="PF00701">
    <property type="entry name" value="DHDPS"/>
    <property type="match status" value="1"/>
</dbReference>
<dbReference type="PATRIC" id="fig|1538.10.peg.2872"/>
<dbReference type="GO" id="GO:0008840">
    <property type="term" value="F:4-hydroxy-tetrahydrodipicolinate synthase activity"/>
    <property type="evidence" value="ECO:0007669"/>
    <property type="project" value="TreeGrafter"/>
</dbReference>
<dbReference type="InterPro" id="IPR020624">
    <property type="entry name" value="Schiff_base-form_aldolases_CS"/>
</dbReference>
<dbReference type="RefSeq" id="WP_063555907.1">
    <property type="nucleotide sequence ID" value="NZ_LITT01000028.1"/>
</dbReference>
<organism evidence="7 8">
    <name type="scientific">Clostridium ljungdahlii</name>
    <dbReference type="NCBI Taxonomy" id="1538"/>
    <lineage>
        <taxon>Bacteria</taxon>
        <taxon>Bacillati</taxon>
        <taxon>Bacillota</taxon>
        <taxon>Clostridia</taxon>
        <taxon>Eubacteriales</taxon>
        <taxon>Clostridiaceae</taxon>
        <taxon>Clostridium</taxon>
    </lineage>
</organism>
<keyword evidence="2 4" id="KW-0456">Lyase</keyword>
<dbReference type="SUPFAM" id="SSF51569">
    <property type="entry name" value="Aldolase"/>
    <property type="match status" value="1"/>
</dbReference>
<reference evidence="7 8" key="1">
    <citation type="journal article" date="2015" name="Biotechnol. Bioeng.">
        <title>Genome sequence and phenotypic characterization of Caulobacter segnis.</title>
        <authorList>
            <person name="Patel S."/>
            <person name="Fletcher B."/>
            <person name="Scott D.C."/>
            <person name="Ely B."/>
        </authorList>
    </citation>
    <scope>NUCLEOTIDE SEQUENCE [LARGE SCALE GENOMIC DNA]</scope>
    <source>
        <strain evidence="7 8">ERI-2</strain>
    </source>
</reference>
<dbReference type="GO" id="GO:0044281">
    <property type="term" value="P:small molecule metabolic process"/>
    <property type="evidence" value="ECO:0007669"/>
    <property type="project" value="UniProtKB-ARBA"/>
</dbReference>
<evidence type="ECO:0000313" key="8">
    <source>
        <dbReference type="Proteomes" id="UP000077407"/>
    </source>
</evidence>
<gene>
    <name evidence="7" type="primary">yagE_3</name>
    <name evidence="7" type="ORF">WY13_02499</name>
</gene>
<evidence type="ECO:0000256" key="3">
    <source>
        <dbReference type="ARBA" id="ARBA00023270"/>
    </source>
</evidence>
<dbReference type="EMBL" id="LITT01000028">
    <property type="protein sequence ID" value="OAA85760.1"/>
    <property type="molecule type" value="Genomic_DNA"/>
</dbReference>
<comment type="caution">
    <text evidence="7">The sequence shown here is derived from an EMBL/GenBank/DDBJ whole genome shotgun (WGS) entry which is preliminary data.</text>
</comment>
<feature type="binding site" evidence="6">
    <location>
        <position position="204"/>
    </location>
    <ligand>
        <name>pyruvate</name>
        <dbReference type="ChEBI" id="CHEBI:15361"/>
    </ligand>
</feature>
<protein>
    <submittedName>
        <fullName evidence="7">Putative 2-keto-3-deoxy-galactonate aldolase YagE</fullName>
        <ecNumber evidence="7">4.1.2.-</ecNumber>
    </submittedName>
</protein>
<evidence type="ECO:0000256" key="1">
    <source>
        <dbReference type="ARBA" id="ARBA00007592"/>
    </source>
</evidence>
<dbReference type="SMART" id="SM01130">
    <property type="entry name" value="DHDPS"/>
    <property type="match status" value="1"/>
</dbReference>
<name>A0A168N4L9_9CLOT</name>
<evidence type="ECO:0000313" key="7">
    <source>
        <dbReference type="EMBL" id="OAA85760.1"/>
    </source>
</evidence>
<dbReference type="InterPro" id="IPR020625">
    <property type="entry name" value="Schiff_base-form_aldolases_AS"/>
</dbReference>
<dbReference type="Proteomes" id="UP000077407">
    <property type="component" value="Unassembled WGS sequence"/>
</dbReference>
<accession>A0A168N4L9</accession>
<dbReference type="AlphaFoldDB" id="A0A168N4L9"/>
<dbReference type="PANTHER" id="PTHR12128:SF66">
    <property type="entry name" value="4-HYDROXY-2-OXOGLUTARATE ALDOLASE, MITOCHONDRIAL"/>
    <property type="match status" value="1"/>
</dbReference>
<feature type="binding site" evidence="6">
    <location>
        <position position="44"/>
    </location>
    <ligand>
        <name>pyruvate</name>
        <dbReference type="ChEBI" id="CHEBI:15361"/>
    </ligand>
</feature>
<dbReference type="InterPro" id="IPR013785">
    <property type="entry name" value="Aldolase_TIM"/>
</dbReference>
<dbReference type="Gene3D" id="3.20.20.70">
    <property type="entry name" value="Aldolase class I"/>
    <property type="match status" value="1"/>
</dbReference>
<dbReference type="PROSITE" id="PS00666">
    <property type="entry name" value="DHDPS_2"/>
    <property type="match status" value="1"/>
</dbReference>
<evidence type="ECO:0000256" key="2">
    <source>
        <dbReference type="ARBA" id="ARBA00023239"/>
    </source>
</evidence>
<dbReference type="PIRSF" id="PIRSF001365">
    <property type="entry name" value="DHDPS"/>
    <property type="match status" value="1"/>
</dbReference>
<feature type="active site" description="Proton donor/acceptor" evidence="5">
    <location>
        <position position="132"/>
    </location>
</feature>
<dbReference type="CDD" id="cd00408">
    <property type="entry name" value="DHDPS-like"/>
    <property type="match status" value="1"/>
</dbReference>
<feature type="active site" description="Schiff-base intermediate with substrate" evidence="5">
    <location>
        <position position="161"/>
    </location>
</feature>
<proteinExistence type="inferred from homology"/>